<gene>
    <name evidence="11" type="ORF">I316_03813</name>
</gene>
<dbReference type="PANTHER" id="PTHR10584:SF166">
    <property type="entry name" value="RIBOKINASE"/>
    <property type="match status" value="1"/>
</dbReference>
<comment type="subcellular location">
    <subcellularLocation>
        <location evidence="9">Cytoplasm</location>
    </subcellularLocation>
    <subcellularLocation>
        <location evidence="9">Nucleus</location>
    </subcellularLocation>
</comment>
<dbReference type="UniPathway" id="UPA00916">
    <property type="reaction ID" value="UER00889"/>
</dbReference>
<accession>A0A1B9GTA0</accession>
<evidence type="ECO:0000256" key="4">
    <source>
        <dbReference type="ARBA" id="ARBA00022777"/>
    </source>
</evidence>
<keyword evidence="5 9" id="KW-0067">ATP-binding</keyword>
<evidence type="ECO:0000313" key="12">
    <source>
        <dbReference type="Proteomes" id="UP000092666"/>
    </source>
</evidence>
<dbReference type="PRINTS" id="PR00990">
    <property type="entry name" value="RIBOKINASE"/>
</dbReference>
<feature type="binding site" evidence="9">
    <location>
        <position position="360"/>
    </location>
    <ligand>
        <name>K(+)</name>
        <dbReference type="ChEBI" id="CHEBI:29103"/>
    </ligand>
</feature>
<comment type="activity regulation">
    <text evidence="9">Activated by a monovalent cation that binds near, but not in, the active site. The most likely occupant of the site in vivo is potassium. Ion binding induces a conformational change that may alter substrate affinity.</text>
</comment>
<dbReference type="AlphaFoldDB" id="A0A1B9GTA0"/>
<feature type="binding site" evidence="9">
    <location>
        <begin position="18"/>
        <end position="20"/>
    </location>
    <ligand>
        <name>substrate</name>
    </ligand>
</feature>
<evidence type="ECO:0000313" key="11">
    <source>
        <dbReference type="EMBL" id="OCF34299.1"/>
    </source>
</evidence>
<evidence type="ECO:0000256" key="8">
    <source>
        <dbReference type="ARBA" id="ARBA00023277"/>
    </source>
</evidence>
<dbReference type="GO" id="GO:0046872">
    <property type="term" value="F:metal ion binding"/>
    <property type="evidence" value="ECO:0007669"/>
    <property type="project" value="UniProtKB-KW"/>
</dbReference>
<dbReference type="HAMAP" id="MF_01987">
    <property type="entry name" value="Ribokinase"/>
    <property type="match status" value="1"/>
</dbReference>
<name>A0A1B9GTA0_9TREE</name>
<keyword evidence="8 9" id="KW-0119">Carbohydrate metabolism</keyword>
<evidence type="ECO:0000256" key="3">
    <source>
        <dbReference type="ARBA" id="ARBA00022741"/>
    </source>
</evidence>
<feature type="binding site" evidence="9">
    <location>
        <position position="316"/>
    </location>
    <ligand>
        <name>K(+)</name>
        <dbReference type="ChEBI" id="CHEBI:29103"/>
    </ligand>
</feature>
<dbReference type="GO" id="GO:0019303">
    <property type="term" value="P:D-ribose catabolic process"/>
    <property type="evidence" value="ECO:0007669"/>
    <property type="project" value="UniProtKB-UniRule"/>
</dbReference>
<feature type="binding site" evidence="9">
    <location>
        <begin position="268"/>
        <end position="273"/>
    </location>
    <ligand>
        <name>ATP</name>
        <dbReference type="ChEBI" id="CHEBI:30616"/>
    </ligand>
</feature>
<comment type="cofactor">
    <cofactor evidence="9">
        <name>Mg(2+)</name>
        <dbReference type="ChEBI" id="CHEBI:18420"/>
    </cofactor>
    <text evidence="9">Requires a divalent cation, most likely magnesium in vivo, as an electrophilic catalyst to aid phosphoryl group transfer. It is the chelate of the metal and the nucleotide that is the actual substrate.</text>
</comment>
<feature type="binding site" evidence="9">
    <location>
        <position position="146"/>
    </location>
    <ligand>
        <name>substrate</name>
    </ligand>
</feature>
<evidence type="ECO:0000256" key="1">
    <source>
        <dbReference type="ARBA" id="ARBA00022679"/>
    </source>
</evidence>
<dbReference type="Gene3D" id="3.40.1190.20">
    <property type="match status" value="1"/>
</dbReference>
<keyword evidence="2 9" id="KW-0479">Metal-binding</keyword>
<dbReference type="GO" id="GO:0005737">
    <property type="term" value="C:cytoplasm"/>
    <property type="evidence" value="ECO:0007669"/>
    <property type="project" value="UniProtKB-SubCell"/>
</dbReference>
<keyword evidence="7 9" id="KW-0630">Potassium</keyword>
<dbReference type="EC" id="2.7.1.15" evidence="9"/>
<dbReference type="GO" id="GO:0005524">
    <property type="term" value="F:ATP binding"/>
    <property type="evidence" value="ECO:0007669"/>
    <property type="project" value="UniProtKB-UniRule"/>
</dbReference>
<protein>
    <recommendedName>
        <fullName evidence="9">Ribokinase</fullName>
        <shortName evidence="9">RK</shortName>
        <ecNumber evidence="9">2.7.1.15</ecNumber>
    </recommendedName>
</protein>
<evidence type="ECO:0000256" key="5">
    <source>
        <dbReference type="ARBA" id="ARBA00022840"/>
    </source>
</evidence>
<comment type="pathway">
    <text evidence="9">Carbohydrate metabolism; D-ribose degradation; D-ribose 5-phosphate from beta-D-ribopyranose: step 2/2.</text>
</comment>
<feature type="binding site" evidence="9">
    <location>
        <begin position="46"/>
        <end position="50"/>
    </location>
    <ligand>
        <name>substrate</name>
    </ligand>
</feature>
<reference evidence="11 12" key="1">
    <citation type="submission" date="2013-07" db="EMBL/GenBank/DDBJ databases">
        <title>The Genome Sequence of Cryptococcus heveanensis BCC8398.</title>
        <authorList>
            <consortium name="The Broad Institute Genome Sequencing Platform"/>
            <person name="Cuomo C."/>
            <person name="Litvintseva A."/>
            <person name="Chen Y."/>
            <person name="Heitman J."/>
            <person name="Sun S."/>
            <person name="Springer D."/>
            <person name="Dromer F."/>
            <person name="Young S.K."/>
            <person name="Zeng Q."/>
            <person name="Gargeya S."/>
            <person name="Fitzgerald M."/>
            <person name="Abouelleil A."/>
            <person name="Alvarado L."/>
            <person name="Berlin A.M."/>
            <person name="Chapman S.B."/>
            <person name="Dewar J."/>
            <person name="Goldberg J."/>
            <person name="Griggs A."/>
            <person name="Gujja S."/>
            <person name="Hansen M."/>
            <person name="Howarth C."/>
            <person name="Imamovic A."/>
            <person name="Larimer J."/>
            <person name="McCowan C."/>
            <person name="Murphy C."/>
            <person name="Pearson M."/>
            <person name="Priest M."/>
            <person name="Roberts A."/>
            <person name="Saif S."/>
            <person name="Shea T."/>
            <person name="Sykes S."/>
            <person name="Wortman J."/>
            <person name="Nusbaum C."/>
            <person name="Birren B."/>
        </authorList>
    </citation>
    <scope>NUCLEOTIDE SEQUENCE [LARGE SCALE GENOMIC DNA]</scope>
    <source>
        <strain evidence="11 12">BCC8398</strain>
    </source>
</reference>
<feature type="binding site" evidence="9">
    <location>
        <position position="358"/>
    </location>
    <ligand>
        <name>K(+)</name>
        <dbReference type="ChEBI" id="CHEBI:29103"/>
    </ligand>
</feature>
<comment type="subunit">
    <text evidence="9">Homodimer.</text>
</comment>
<organism evidence="11 12">
    <name type="scientific">Kwoniella heveanensis BCC8398</name>
    <dbReference type="NCBI Taxonomy" id="1296120"/>
    <lineage>
        <taxon>Eukaryota</taxon>
        <taxon>Fungi</taxon>
        <taxon>Dikarya</taxon>
        <taxon>Basidiomycota</taxon>
        <taxon>Agaricomycotina</taxon>
        <taxon>Tremellomycetes</taxon>
        <taxon>Tremellales</taxon>
        <taxon>Cryptococcaceae</taxon>
        <taxon>Kwoniella</taxon>
    </lineage>
</organism>
<dbReference type="CDD" id="cd01174">
    <property type="entry name" value="ribokinase"/>
    <property type="match status" value="1"/>
</dbReference>
<dbReference type="PANTHER" id="PTHR10584">
    <property type="entry name" value="SUGAR KINASE"/>
    <property type="match status" value="1"/>
</dbReference>
<evidence type="ECO:0000256" key="6">
    <source>
        <dbReference type="ARBA" id="ARBA00022842"/>
    </source>
</evidence>
<feature type="binding site" evidence="9">
    <location>
        <position position="314"/>
    </location>
    <ligand>
        <name>K(+)</name>
        <dbReference type="ChEBI" id="CHEBI:29103"/>
    </ligand>
</feature>
<dbReference type="Pfam" id="PF00294">
    <property type="entry name" value="PfkB"/>
    <property type="match status" value="1"/>
</dbReference>
<feature type="binding site" evidence="9">
    <location>
        <position position="194"/>
    </location>
    <ligand>
        <name>ATP</name>
        <dbReference type="ChEBI" id="CHEBI:30616"/>
    </ligand>
</feature>
<evidence type="ECO:0000256" key="2">
    <source>
        <dbReference type="ARBA" id="ARBA00022723"/>
    </source>
</evidence>
<feature type="domain" description="Carbohydrate kinase PfkB" evidence="10">
    <location>
        <begin position="11"/>
        <end position="367"/>
    </location>
</feature>
<evidence type="ECO:0000259" key="10">
    <source>
        <dbReference type="Pfam" id="PF00294"/>
    </source>
</evidence>
<feature type="binding site" evidence="9">
    <location>
        <position position="320"/>
    </location>
    <ligand>
        <name>substrate</name>
    </ligand>
</feature>
<keyword evidence="4 9" id="KW-0418">Kinase</keyword>
<feature type="binding site" evidence="9">
    <location>
        <position position="355"/>
    </location>
    <ligand>
        <name>K(+)</name>
        <dbReference type="ChEBI" id="CHEBI:29103"/>
    </ligand>
</feature>
<keyword evidence="12" id="KW-1185">Reference proteome</keyword>
<dbReference type="OrthoDB" id="415590at2759"/>
<keyword evidence="9" id="KW-0963">Cytoplasm</keyword>
<keyword evidence="1 9" id="KW-0808">Transferase</keyword>
<feature type="active site" description="Proton acceptor" evidence="9">
    <location>
        <position position="320"/>
    </location>
</feature>
<evidence type="ECO:0000256" key="9">
    <source>
        <dbReference type="HAMAP-Rule" id="MF_03215"/>
    </source>
</evidence>
<reference evidence="12" key="2">
    <citation type="submission" date="2013-12" db="EMBL/GenBank/DDBJ databases">
        <title>Evolution of pathogenesis and genome organization in the Tremellales.</title>
        <authorList>
            <person name="Cuomo C."/>
            <person name="Litvintseva A."/>
            <person name="Heitman J."/>
            <person name="Chen Y."/>
            <person name="Sun S."/>
            <person name="Springer D."/>
            <person name="Dromer F."/>
            <person name="Young S."/>
            <person name="Zeng Q."/>
            <person name="Chapman S."/>
            <person name="Gujja S."/>
            <person name="Saif S."/>
            <person name="Birren B."/>
        </authorList>
    </citation>
    <scope>NUCLEOTIDE SEQUENCE [LARGE SCALE GENOMIC DNA]</scope>
    <source>
        <strain evidence="12">BCC8398</strain>
    </source>
</reference>
<feature type="binding site" evidence="9">
    <location>
        <position position="364"/>
    </location>
    <ligand>
        <name>K(+)</name>
        <dbReference type="ChEBI" id="CHEBI:29103"/>
    </ligand>
</feature>
<sequence>MSSTSSAEPKCLVRGSINIDEFFHLPHIVRPGETISSTSLTKRAGGKGANQAFAVARAGRQVVLDGCVGSDGVWVKEMLEKGGVDVGRVQVLEDELTGRAIIQSAADGENSIVLHAGANYHLPSSSSTHSLPPNLDGITHLLLQNEIPLSSTLSYLTSAGSSGSVTSVFNPSPMLTPDQLRHFPWKDLSWLIVNEGELGDLLLAFSSPSASSSQCSSAEDGNVPNSDEKDVVGALDENSSTLIEDAKKGILALHRNSFFSPYVGVICTLGSKGILYFDPILESESISASASASPNGTEQVGYLPAGKLVNPLKDTTGAGDCFAGYFIAGLMERQEAGTGDLESILKTCLTACAICVENQGAMESVPSRSSVNERLA</sequence>
<dbReference type="InterPro" id="IPR011611">
    <property type="entry name" value="PfkB_dom"/>
</dbReference>
<dbReference type="GO" id="GO:0005634">
    <property type="term" value="C:nucleus"/>
    <property type="evidence" value="ECO:0007669"/>
    <property type="project" value="UniProtKB-SubCell"/>
</dbReference>
<dbReference type="InterPro" id="IPR029056">
    <property type="entry name" value="Ribokinase-like"/>
</dbReference>
<proteinExistence type="inferred from homology"/>
<dbReference type="GO" id="GO:0004747">
    <property type="term" value="F:ribokinase activity"/>
    <property type="evidence" value="ECO:0007669"/>
    <property type="project" value="UniProtKB-UniRule"/>
</dbReference>
<comment type="caution">
    <text evidence="9">Lacks conserved residue(s) required for the propagation of feature annotation.</text>
</comment>
<dbReference type="STRING" id="1296120.A0A1B9GTA0"/>
<comment type="catalytic activity">
    <reaction evidence="9">
        <text>D-ribose + ATP = D-ribose 5-phosphate + ADP + H(+)</text>
        <dbReference type="Rhea" id="RHEA:13697"/>
        <dbReference type="ChEBI" id="CHEBI:15378"/>
        <dbReference type="ChEBI" id="CHEBI:30616"/>
        <dbReference type="ChEBI" id="CHEBI:47013"/>
        <dbReference type="ChEBI" id="CHEBI:78346"/>
        <dbReference type="ChEBI" id="CHEBI:456216"/>
        <dbReference type="EC" id="2.7.1.15"/>
    </reaction>
</comment>
<keyword evidence="3 9" id="KW-0547">Nucleotide-binding</keyword>
<keyword evidence="9" id="KW-0539">Nucleus</keyword>
<dbReference type="InterPro" id="IPR011877">
    <property type="entry name" value="Ribokinase"/>
</dbReference>
<evidence type="ECO:0000256" key="7">
    <source>
        <dbReference type="ARBA" id="ARBA00022958"/>
    </source>
</evidence>
<feature type="binding site" evidence="9">
    <location>
        <begin position="319"/>
        <end position="320"/>
    </location>
    <ligand>
        <name>ATP</name>
        <dbReference type="ChEBI" id="CHEBI:30616"/>
    </ligand>
</feature>
<dbReference type="Proteomes" id="UP000092666">
    <property type="component" value="Unassembled WGS sequence"/>
</dbReference>
<keyword evidence="6 9" id="KW-0460">Magnesium</keyword>
<comment type="similarity">
    <text evidence="9">Belongs to the carbohydrate kinase PfkB family. Ribokinase subfamily.</text>
</comment>
<comment type="function">
    <text evidence="9">Catalyzes the phosphorylation of ribose at O-5 in a reaction requiring ATP and magnesium. The resulting D-ribose-5-phosphate can then be used either for sythesis of nucleotides, histidine, and tryptophan, or as a component of the pentose phosphate pathway.</text>
</comment>
<dbReference type="EMBL" id="KV700125">
    <property type="protein sequence ID" value="OCF34299.1"/>
    <property type="molecule type" value="Genomic_DNA"/>
</dbReference>
<dbReference type="SUPFAM" id="SSF53613">
    <property type="entry name" value="Ribokinase-like"/>
    <property type="match status" value="1"/>
</dbReference>
<dbReference type="InterPro" id="IPR002139">
    <property type="entry name" value="Ribo/fructo_kinase"/>
</dbReference>